<feature type="transmembrane region" description="Helical" evidence="2">
    <location>
        <begin position="53"/>
        <end position="77"/>
    </location>
</feature>
<accession>A0AAJ1SWZ9</accession>
<protein>
    <submittedName>
        <fullName evidence="3">Uncharacterized protein</fullName>
    </submittedName>
</protein>
<organism evidence="3 4">
    <name type="scientific">Pseudarthrobacter niigatensis</name>
    <dbReference type="NCBI Taxonomy" id="369935"/>
    <lineage>
        <taxon>Bacteria</taxon>
        <taxon>Bacillati</taxon>
        <taxon>Actinomycetota</taxon>
        <taxon>Actinomycetes</taxon>
        <taxon>Micrococcales</taxon>
        <taxon>Micrococcaceae</taxon>
        <taxon>Pseudarthrobacter</taxon>
    </lineage>
</organism>
<evidence type="ECO:0000256" key="1">
    <source>
        <dbReference type="SAM" id="MobiDB-lite"/>
    </source>
</evidence>
<gene>
    <name evidence="3" type="ORF">J2T23_002149</name>
</gene>
<proteinExistence type="predicted"/>
<feature type="transmembrane region" description="Helical" evidence="2">
    <location>
        <begin position="20"/>
        <end position="41"/>
    </location>
</feature>
<evidence type="ECO:0000313" key="4">
    <source>
        <dbReference type="Proteomes" id="UP001239267"/>
    </source>
</evidence>
<evidence type="ECO:0000256" key="2">
    <source>
        <dbReference type="SAM" id="Phobius"/>
    </source>
</evidence>
<reference evidence="3 4" key="1">
    <citation type="submission" date="2023-07" db="EMBL/GenBank/DDBJ databases">
        <title>Sorghum-associated microbial communities from plants grown in Nebraska, USA.</title>
        <authorList>
            <person name="Schachtman D."/>
        </authorList>
    </citation>
    <scope>NUCLEOTIDE SEQUENCE [LARGE SCALE GENOMIC DNA]</scope>
    <source>
        <strain evidence="3 4">DS1001</strain>
    </source>
</reference>
<keyword evidence="2" id="KW-0472">Membrane</keyword>
<name>A0AAJ1SWZ9_9MICC</name>
<feature type="transmembrane region" description="Helical" evidence="2">
    <location>
        <begin position="83"/>
        <end position="108"/>
    </location>
</feature>
<keyword evidence="2" id="KW-1133">Transmembrane helix</keyword>
<feature type="compositionally biased region" description="Pro residues" evidence="1">
    <location>
        <begin position="8"/>
        <end position="17"/>
    </location>
</feature>
<evidence type="ECO:0000313" key="3">
    <source>
        <dbReference type="EMBL" id="MDQ0146256.1"/>
    </source>
</evidence>
<dbReference type="EMBL" id="JAUSTB010000006">
    <property type="protein sequence ID" value="MDQ0146256.1"/>
    <property type="molecule type" value="Genomic_DNA"/>
</dbReference>
<feature type="region of interest" description="Disordered" evidence="1">
    <location>
        <begin position="1"/>
        <end position="20"/>
    </location>
</feature>
<comment type="caution">
    <text evidence="3">The sequence shown here is derived from an EMBL/GenBank/DDBJ whole genome shotgun (WGS) entry which is preliminary data.</text>
</comment>
<keyword evidence="2" id="KW-0812">Transmembrane</keyword>
<keyword evidence="4" id="KW-1185">Reference proteome</keyword>
<dbReference type="Proteomes" id="UP001239267">
    <property type="component" value="Unassembled WGS sequence"/>
</dbReference>
<sequence length="112" mass="11487">MSEETPGGQPPLPPPDIQPRGGSLGLGALVGAVVLYAVYVLGTMAQGPYAWSVTFLAVPAAFIPIVLYLAVAIVLAVRRRTSLWGAGLLIGLGAFVLLGGGLCISFLVQVRA</sequence>
<dbReference type="AlphaFoldDB" id="A0AAJ1SWZ9"/>
<dbReference type="RefSeq" id="WP_141161116.1">
    <property type="nucleotide sequence ID" value="NZ_JAUSTB010000006.1"/>
</dbReference>